<dbReference type="PANTHER" id="PTHR34580:SF3">
    <property type="entry name" value="PROTEIN PAFB"/>
    <property type="match status" value="1"/>
</dbReference>
<evidence type="ECO:0000259" key="2">
    <source>
        <dbReference type="Pfam" id="PF13280"/>
    </source>
</evidence>
<reference evidence="5" key="1">
    <citation type="submission" date="2022-02" db="EMBL/GenBank/DDBJ databases">
        <title>Emergence and expansion in Europe of a Vibrio aestuarianus clonal complex pathogenic for oysters.</title>
        <authorList>
            <person name="Mesnil A."/>
            <person name="Travers M.-A."/>
        </authorList>
    </citation>
    <scope>NUCLEOTIDE SEQUENCE</scope>
    <source>
        <strain evidence="5">U29</strain>
    </source>
</reference>
<dbReference type="EMBL" id="CP118709">
    <property type="protein sequence ID" value="WGK82253.1"/>
    <property type="molecule type" value="Genomic_DNA"/>
</dbReference>
<dbReference type="Pfam" id="PF13280">
    <property type="entry name" value="WYL"/>
    <property type="match status" value="1"/>
</dbReference>
<feature type="domain" description="DNA-binding transcriptional repressor CapW winged helix-turn-helix" evidence="4">
    <location>
        <begin position="26"/>
        <end position="104"/>
    </location>
</feature>
<keyword evidence="1" id="KW-1133">Transmembrane helix</keyword>
<evidence type="ECO:0000313" key="5">
    <source>
        <dbReference type="EMBL" id="WGK82253.1"/>
    </source>
</evidence>
<evidence type="ECO:0000256" key="1">
    <source>
        <dbReference type="SAM" id="Phobius"/>
    </source>
</evidence>
<dbReference type="InterPro" id="IPR059020">
    <property type="entry name" value="CapW_CTD"/>
</dbReference>
<evidence type="ECO:0000313" key="6">
    <source>
        <dbReference type="Proteomes" id="UP001239257"/>
    </source>
</evidence>
<gene>
    <name evidence="5" type="ORF">PYE51_03115</name>
</gene>
<sequence>MHLIDYATLYSLFSMGIIGLTIHTLQERHRFLEMLALWQGYVRNKDLVDQFSITRQQAYQDIRTYQKDYPERLKKMVSGPYQFSAQYLFEAPKHSLEHYLQWFSTGQFYAPQSSFNAALGEHSSVPQRYVAPQVIAALTAAIRQQKRLELGYVSLSNPEWEGRIFHPHTLVKTGLRWHVRGYCEKSQDYRDLVLSRCRGDAELLDTSQHTKEDDRVWNTQVGLIFAPDPRLNDEQKEVISHDYQMENGQLRITTRAALVDYLLKEMQVKTHYLEGTPEAQQLILVNLHDVKPWLFER</sequence>
<organism evidence="5 6">
    <name type="scientific">Vibrio aestuarianus</name>
    <dbReference type="NCBI Taxonomy" id="28171"/>
    <lineage>
        <taxon>Bacteria</taxon>
        <taxon>Pseudomonadati</taxon>
        <taxon>Pseudomonadota</taxon>
        <taxon>Gammaproteobacteria</taxon>
        <taxon>Vibrionales</taxon>
        <taxon>Vibrionaceae</taxon>
        <taxon>Vibrio</taxon>
    </lineage>
</organism>
<accession>A0AAX3U638</accession>
<dbReference type="AlphaFoldDB" id="A0AAX3U638"/>
<dbReference type="Pfam" id="PF26107">
    <property type="entry name" value="BrxR_CTD"/>
    <property type="match status" value="1"/>
</dbReference>
<dbReference type="InterPro" id="IPR016634">
    <property type="entry name" value="CapW-like"/>
</dbReference>
<keyword evidence="1" id="KW-0812">Transmembrane</keyword>
<evidence type="ECO:0000259" key="3">
    <source>
        <dbReference type="Pfam" id="PF26107"/>
    </source>
</evidence>
<protein>
    <submittedName>
        <fullName evidence="5">WYL domain-containing protein</fullName>
    </submittedName>
</protein>
<evidence type="ECO:0000259" key="4">
    <source>
        <dbReference type="Pfam" id="PF26109"/>
    </source>
</evidence>
<feature type="transmembrane region" description="Helical" evidence="1">
    <location>
        <begin position="6"/>
        <end position="25"/>
    </location>
</feature>
<dbReference type="Proteomes" id="UP001239257">
    <property type="component" value="Chromosome 1"/>
</dbReference>
<dbReference type="Pfam" id="PF26109">
    <property type="entry name" value="WHD_BrxR"/>
    <property type="match status" value="1"/>
</dbReference>
<dbReference type="PIRSF" id="PIRSF015558">
    <property type="entry name" value="Txn_reg_DeoR_prd"/>
    <property type="match status" value="1"/>
</dbReference>
<dbReference type="PROSITE" id="PS52050">
    <property type="entry name" value="WYL"/>
    <property type="match status" value="1"/>
</dbReference>
<feature type="domain" description="DNA-binding transcriptional repressor CapW C-terminal dimerisation" evidence="3">
    <location>
        <begin position="221"/>
        <end position="289"/>
    </location>
</feature>
<dbReference type="InterPro" id="IPR051534">
    <property type="entry name" value="CBASS_pafABC_assoc_protein"/>
</dbReference>
<feature type="domain" description="WYL" evidence="2">
    <location>
        <begin position="134"/>
        <end position="196"/>
    </location>
</feature>
<dbReference type="PANTHER" id="PTHR34580">
    <property type="match status" value="1"/>
</dbReference>
<proteinExistence type="predicted"/>
<dbReference type="RefSeq" id="WP_301065544.1">
    <property type="nucleotide sequence ID" value="NZ_CP118709.1"/>
</dbReference>
<name>A0AAX3U638_9VIBR</name>
<dbReference type="InterPro" id="IPR059019">
    <property type="entry name" value="WHD_CapW"/>
</dbReference>
<dbReference type="InterPro" id="IPR026881">
    <property type="entry name" value="WYL_dom"/>
</dbReference>
<keyword evidence="1" id="KW-0472">Membrane</keyword>